<protein>
    <submittedName>
        <fullName evidence="1">Uncharacterized protein</fullName>
    </submittedName>
</protein>
<dbReference type="RefSeq" id="YP_009216013.1">
    <property type="nucleotide sequence ID" value="NC_028983.1"/>
</dbReference>
<dbReference type="EMBL" id="KC595513">
    <property type="protein sequence ID" value="AGR47124.1"/>
    <property type="molecule type" value="Genomic_DNA"/>
</dbReference>
<proteinExistence type="predicted"/>
<evidence type="ECO:0000313" key="2">
    <source>
        <dbReference type="Proteomes" id="UP000015093"/>
    </source>
</evidence>
<accession>S5MBE4</accession>
<name>S5MBE4_9CAUD</name>
<dbReference type="Proteomes" id="UP000015093">
    <property type="component" value="Segment"/>
</dbReference>
<reference evidence="1 2" key="1">
    <citation type="journal article" date="2014" name="Genome Announc.">
        <title>Genome Sequences of Three Novel Bacillus cereus Bacteriophages.</title>
        <authorList>
            <person name="Grose J.H."/>
            <person name="Jensen J.D."/>
            <person name="Merrill B.D."/>
            <person name="Fisher J.N."/>
            <person name="Burnett S.H."/>
            <person name="Breakwell D.P."/>
        </authorList>
    </citation>
    <scope>NUCLEOTIDE SEQUENCE [LARGE SCALE GENOMIC DNA]</scope>
</reference>
<sequence>MIDLYNSPSKAVLNWVAGEVRNNLIKTSEWLVSKGKEPLQWSDEDIECLVMDFLNGVHEMNTVNIASRFEIEENLL</sequence>
<dbReference type="GeneID" id="26642358"/>
<organism evidence="1 2">
    <name type="scientific">Bacillus phage Shanette</name>
    <dbReference type="NCBI Taxonomy" id="1296656"/>
    <lineage>
        <taxon>Viruses</taxon>
        <taxon>Duplodnaviria</taxon>
        <taxon>Heunggongvirae</taxon>
        <taxon>Uroviricota</taxon>
        <taxon>Caudoviricetes</taxon>
        <taxon>Herelleviridae</taxon>
        <taxon>Spounavirinae</taxon>
        <taxon>Siminovitchvirus</taxon>
        <taxon>Siminovitchvirus shanette</taxon>
    </lineage>
</organism>
<dbReference type="KEGG" id="vg:26642358"/>
<evidence type="ECO:0000313" key="1">
    <source>
        <dbReference type="EMBL" id="AGR47124.1"/>
    </source>
</evidence>
<keyword evidence="2" id="KW-1185">Reference proteome</keyword>
<gene>
    <name evidence="1" type="ORF">SHANETTE_15</name>
</gene>